<keyword evidence="5 9" id="KW-0732">Signal</keyword>
<dbReference type="PROSITE" id="PS52016">
    <property type="entry name" value="TONB_DEPENDENT_REC_3"/>
    <property type="match status" value="1"/>
</dbReference>
<dbReference type="SUPFAM" id="SSF56935">
    <property type="entry name" value="Porins"/>
    <property type="match status" value="1"/>
</dbReference>
<organism evidence="11 12">
    <name type="scientific">Capnocytophaga ochracea</name>
    <dbReference type="NCBI Taxonomy" id="1018"/>
    <lineage>
        <taxon>Bacteria</taxon>
        <taxon>Pseudomonadati</taxon>
        <taxon>Bacteroidota</taxon>
        <taxon>Flavobacteriia</taxon>
        <taxon>Flavobacteriales</taxon>
        <taxon>Flavobacteriaceae</taxon>
        <taxon>Capnocytophaga</taxon>
    </lineage>
</organism>
<dbReference type="InterPro" id="IPR023997">
    <property type="entry name" value="TonB-dep_OMP_SusC/RagA_CS"/>
</dbReference>
<evidence type="ECO:0000256" key="7">
    <source>
        <dbReference type="ARBA" id="ARBA00023237"/>
    </source>
</evidence>
<evidence type="ECO:0000313" key="12">
    <source>
        <dbReference type="Proteomes" id="UP000250169"/>
    </source>
</evidence>
<dbReference type="GO" id="GO:0009279">
    <property type="term" value="C:cell outer membrane"/>
    <property type="evidence" value="ECO:0007669"/>
    <property type="project" value="UniProtKB-SubCell"/>
</dbReference>
<dbReference type="NCBIfam" id="TIGR04057">
    <property type="entry name" value="SusC_RagA_signa"/>
    <property type="match status" value="1"/>
</dbReference>
<comment type="subcellular location">
    <subcellularLocation>
        <location evidence="1 8">Cell outer membrane</location>
        <topology evidence="1 8">Multi-pass membrane protein</topology>
    </subcellularLocation>
</comment>
<accession>A0A2X2SS75</accession>
<evidence type="ECO:0000256" key="4">
    <source>
        <dbReference type="ARBA" id="ARBA00022692"/>
    </source>
</evidence>
<feature type="chain" id="PRO_5016133375" evidence="9">
    <location>
        <begin position="21"/>
        <end position="1101"/>
    </location>
</feature>
<evidence type="ECO:0000256" key="8">
    <source>
        <dbReference type="PROSITE-ProRule" id="PRU01360"/>
    </source>
</evidence>
<proteinExistence type="inferred from homology"/>
<keyword evidence="3 8" id="KW-1134">Transmembrane beta strand</keyword>
<keyword evidence="6 8" id="KW-0472">Membrane</keyword>
<evidence type="ECO:0000313" key="11">
    <source>
        <dbReference type="EMBL" id="SQA93267.1"/>
    </source>
</evidence>
<keyword evidence="2 8" id="KW-0813">Transport</keyword>
<keyword evidence="4 8" id="KW-0812">Transmembrane</keyword>
<dbReference type="PANTHER" id="PTHR30069">
    <property type="entry name" value="TONB-DEPENDENT OUTER MEMBRANE RECEPTOR"/>
    <property type="match status" value="1"/>
</dbReference>
<dbReference type="Pfam" id="PF07715">
    <property type="entry name" value="Plug"/>
    <property type="match status" value="1"/>
</dbReference>
<protein>
    <submittedName>
        <fullName evidence="11">Outer membrane receptor for ferrienterochelin and colicins</fullName>
    </submittedName>
</protein>
<comment type="similarity">
    <text evidence="8">Belongs to the TonB-dependent receptor family.</text>
</comment>
<dbReference type="AlphaFoldDB" id="A0A2X2SS75"/>
<evidence type="ECO:0000256" key="6">
    <source>
        <dbReference type="ARBA" id="ARBA00023136"/>
    </source>
</evidence>
<dbReference type="GO" id="GO:0044718">
    <property type="term" value="P:siderophore transmembrane transport"/>
    <property type="evidence" value="ECO:0007669"/>
    <property type="project" value="TreeGrafter"/>
</dbReference>
<evidence type="ECO:0000259" key="10">
    <source>
        <dbReference type="Pfam" id="PF07715"/>
    </source>
</evidence>
<keyword evidence="11" id="KW-0675">Receptor</keyword>
<dbReference type="RefSeq" id="WP_111972202.1">
    <property type="nucleotide sequence ID" value="NZ_UAVS01000001.1"/>
</dbReference>
<evidence type="ECO:0000256" key="2">
    <source>
        <dbReference type="ARBA" id="ARBA00022448"/>
    </source>
</evidence>
<keyword evidence="7 8" id="KW-0998">Cell outer membrane</keyword>
<feature type="domain" description="TonB-dependent receptor plug" evidence="10">
    <location>
        <begin position="120"/>
        <end position="227"/>
    </location>
</feature>
<dbReference type="InterPro" id="IPR036942">
    <property type="entry name" value="Beta-barrel_TonB_sf"/>
</dbReference>
<dbReference type="InterPro" id="IPR023996">
    <property type="entry name" value="TonB-dep_OMP_SusC/RagA"/>
</dbReference>
<evidence type="ECO:0000256" key="9">
    <source>
        <dbReference type="SAM" id="SignalP"/>
    </source>
</evidence>
<dbReference type="InterPro" id="IPR012910">
    <property type="entry name" value="Plug_dom"/>
</dbReference>
<evidence type="ECO:0000256" key="5">
    <source>
        <dbReference type="ARBA" id="ARBA00022729"/>
    </source>
</evidence>
<dbReference type="NCBIfam" id="TIGR04056">
    <property type="entry name" value="OMP_RagA_SusC"/>
    <property type="match status" value="1"/>
</dbReference>
<dbReference type="Proteomes" id="UP000250169">
    <property type="component" value="Unassembled WGS sequence"/>
</dbReference>
<evidence type="ECO:0000256" key="1">
    <source>
        <dbReference type="ARBA" id="ARBA00004571"/>
    </source>
</evidence>
<dbReference type="Gene3D" id="2.40.170.20">
    <property type="entry name" value="TonB-dependent receptor, beta-barrel domain"/>
    <property type="match status" value="1"/>
</dbReference>
<name>A0A2X2SS75_CAPOC</name>
<dbReference type="SUPFAM" id="SSF49464">
    <property type="entry name" value="Carboxypeptidase regulatory domain-like"/>
    <property type="match status" value="1"/>
</dbReference>
<dbReference type="GO" id="GO:0015344">
    <property type="term" value="F:siderophore uptake transmembrane transporter activity"/>
    <property type="evidence" value="ECO:0007669"/>
    <property type="project" value="TreeGrafter"/>
</dbReference>
<dbReference type="InterPro" id="IPR008969">
    <property type="entry name" value="CarboxyPept-like_regulatory"/>
</dbReference>
<gene>
    <name evidence="11" type="ORF">NCTC11545_00633</name>
</gene>
<dbReference type="InterPro" id="IPR037066">
    <property type="entry name" value="Plug_dom_sf"/>
</dbReference>
<dbReference type="Gene3D" id="2.170.130.10">
    <property type="entry name" value="TonB-dependent receptor, plug domain"/>
    <property type="match status" value="1"/>
</dbReference>
<dbReference type="Pfam" id="PF13715">
    <property type="entry name" value="CarbopepD_reg_2"/>
    <property type="match status" value="1"/>
</dbReference>
<feature type="signal peptide" evidence="9">
    <location>
        <begin position="1"/>
        <end position="20"/>
    </location>
</feature>
<dbReference type="EMBL" id="UAVS01000001">
    <property type="protein sequence ID" value="SQA93267.1"/>
    <property type="molecule type" value="Genomic_DNA"/>
</dbReference>
<dbReference type="InterPro" id="IPR039426">
    <property type="entry name" value="TonB-dep_rcpt-like"/>
</dbReference>
<dbReference type="PANTHER" id="PTHR30069:SF29">
    <property type="entry name" value="HEMOGLOBIN AND HEMOGLOBIN-HAPTOGLOBIN-BINDING PROTEIN 1-RELATED"/>
    <property type="match status" value="1"/>
</dbReference>
<sequence>MKKYVIAWGFFLCCFVGAFAQMISVSGKVTDVTNHPLEGAAVVVKNDNILLSMGTLTDIKGEFRISAKAGEVIRISYLGMKSREFTVSAEQPFLKVHLEPEIITLSSTDVVATGYQNLHKEQTTSAYTKIRTDQLNRQLNRTVQEAIEGQIAGVRFTKDPFTGKEVPILRGVGTFSGNVGYSPLVVIDDIPTDTPLEDINPKDIESVTVLKDAAATAIYGVRAANGVIVIVTKKGLQNGLRINVHSDLFYTFKPNMSRMRYASTSDLIDLETAFYQSKLADSNGNVDDLFASYGEIGGRQTVRYYSPLFQLYRDQAKGKLSQQEVNSTLNEWHNRDYLRDFKRYVWQPIISKRYNISVESGNNRSQNYASLQYEDTDERIVTEKTRALNLYLKNTYQLTPWLKSTIGVNGRYTAVDAVAEQVRNLYTDYLKQPRYTQLLGTNPYAGFNLVAPINGHILEQIAGNDAFRSYSFNLLESIAQEHQKQYNLSLRPFANLQVSIIKGLQYQSYFQYELNTHNSETFFGKDTYYMRLRHNQLVKQDATTQKFSSELPEGGYYEQEKGQTQHYTFRQQLDFNRTFAEAHNVTALLGFEMRQHYTPRNTKEMQYGYDEQTLSFPTLNWKDLYNPGVTSYLYGRQSLSLSRNQQSETKHRFISFYSTLGYSYHQKYNLTGSVRVDQADMFGADPKYKYRPLWSVGGSWNLHREDFFYGNVVNLLKLRLTYGVSGNVDQTTTPFLRGRLLTDVRGAYPSQQYLQFNDTDLPNPKLRWEKTETTNLGIDFGMWYWLSGSIDLYRRYSSDLLVLTELDPTVGAQRRLINNGALLNKGIEVSLNATRELAKDLQLTVRTTFAYNKNTIEKVSSKPSNAVEYARNPLRYYKQGDDFNSLYAYRYKETTNGYPIYLDENGNPNTTFDANGVPTIKDIISEDALVRLGTMNPTFNGALSLQLRYKAFELGMMFVYAGGHKLRKDTYSINQESETHRDITQRWTAANPTDMPRMSFDYPATLRRTANTVNTLWQLGDNQVVNADYIKWRNVLFSCYIPKDICEKLRLQEAKITAQLNNLLTWCAAGDDIDPETYHLNSGRRALPVATAAFFGISFSF</sequence>
<evidence type="ECO:0000256" key="3">
    <source>
        <dbReference type="ARBA" id="ARBA00022452"/>
    </source>
</evidence>
<reference evidence="11 12" key="1">
    <citation type="submission" date="2018-06" db="EMBL/GenBank/DDBJ databases">
        <authorList>
            <consortium name="Pathogen Informatics"/>
            <person name="Doyle S."/>
        </authorList>
    </citation>
    <scope>NUCLEOTIDE SEQUENCE [LARGE SCALE GENOMIC DNA]</scope>
    <source>
        <strain evidence="11 12">NCTC11545</strain>
    </source>
</reference>